<dbReference type="InterPro" id="IPR051782">
    <property type="entry name" value="ABC_Transporter_VariousFunc"/>
</dbReference>
<dbReference type="AlphaFoldDB" id="A0A4Q7PJ09"/>
<dbReference type="GO" id="GO:0016887">
    <property type="term" value="F:ATP hydrolysis activity"/>
    <property type="evidence" value="ECO:0007669"/>
    <property type="project" value="InterPro"/>
</dbReference>
<dbReference type="PROSITE" id="PS50893">
    <property type="entry name" value="ABC_TRANSPORTER_2"/>
    <property type="match status" value="1"/>
</dbReference>
<dbReference type="PANTHER" id="PTHR42939:SF3">
    <property type="entry name" value="ABC TRANSPORTER ATP-BINDING COMPONENT"/>
    <property type="match status" value="1"/>
</dbReference>
<dbReference type="CDD" id="cd03230">
    <property type="entry name" value="ABC_DR_subfamily_A"/>
    <property type="match status" value="1"/>
</dbReference>
<protein>
    <submittedName>
        <fullName evidence="5">ABC-2 type transport system ATP-binding protein</fullName>
    </submittedName>
</protein>
<dbReference type="SUPFAM" id="SSF52540">
    <property type="entry name" value="P-loop containing nucleoside triphosphate hydrolases"/>
    <property type="match status" value="1"/>
</dbReference>
<name>A0A4Q7PJ09_9FIRM</name>
<reference evidence="5 6" key="1">
    <citation type="submission" date="2019-02" db="EMBL/GenBank/DDBJ databases">
        <title>Genomic Encyclopedia of Type Strains, Phase IV (KMG-IV): sequencing the most valuable type-strain genomes for metagenomic binning, comparative biology and taxonomic classification.</title>
        <authorList>
            <person name="Goeker M."/>
        </authorList>
    </citation>
    <scope>NUCLEOTIDE SEQUENCE [LARGE SCALE GENOMIC DNA]</scope>
    <source>
        <strain evidence="5 6">DSM 29486</strain>
    </source>
</reference>
<dbReference type="Proteomes" id="UP000292927">
    <property type="component" value="Unassembled WGS sequence"/>
</dbReference>
<dbReference type="Gene3D" id="3.40.50.300">
    <property type="entry name" value="P-loop containing nucleotide triphosphate hydrolases"/>
    <property type="match status" value="1"/>
</dbReference>
<keyword evidence="2" id="KW-0547">Nucleotide-binding</keyword>
<dbReference type="RefSeq" id="WP_130435227.1">
    <property type="nucleotide sequence ID" value="NZ_SGXF01000003.1"/>
</dbReference>
<evidence type="ECO:0000256" key="2">
    <source>
        <dbReference type="ARBA" id="ARBA00022741"/>
    </source>
</evidence>
<evidence type="ECO:0000256" key="1">
    <source>
        <dbReference type="ARBA" id="ARBA00022448"/>
    </source>
</evidence>
<dbReference type="PANTHER" id="PTHR42939">
    <property type="entry name" value="ABC TRANSPORTER ATP-BINDING PROTEIN ALBC-RELATED"/>
    <property type="match status" value="1"/>
</dbReference>
<dbReference type="EMBL" id="SGXF01000003">
    <property type="protein sequence ID" value="RZT00622.1"/>
    <property type="molecule type" value="Genomic_DNA"/>
</dbReference>
<dbReference type="InterPro" id="IPR003439">
    <property type="entry name" value="ABC_transporter-like_ATP-bd"/>
</dbReference>
<sequence length="285" mass="32347">MNNAAEVRNLTKRFPKFHLDNISFSVPSGFVSGFIGENGAGKTTTLKLMLGMALKDGGDLRLFGKPAEEVALKEEIGVLFEQPYYQEDWTPLDVEKAVGPFYSQWDTHVFHQYLHRFSLDPKQKFKTMSRGMKTKLGMAVTLSHNAKLLLLDEPTSGLDPAGRDEMLDIFRDYMVQEGRSIFFSTHITGDLEKIADYITYICRGRILYSGPKEELLEKYCLIRGGKEELPVQKQNRILGLREHPEGFEGLIETEELGGFPQGVIAEPVTLEDIMVYMNRKEGRND</sequence>
<dbReference type="SMART" id="SM00382">
    <property type="entry name" value="AAA"/>
    <property type="match status" value="1"/>
</dbReference>
<dbReference type="InterPro" id="IPR027417">
    <property type="entry name" value="P-loop_NTPase"/>
</dbReference>
<organism evidence="5 6">
    <name type="scientific">Cuneatibacter caecimuris</name>
    <dbReference type="NCBI Taxonomy" id="1796618"/>
    <lineage>
        <taxon>Bacteria</taxon>
        <taxon>Bacillati</taxon>
        <taxon>Bacillota</taxon>
        <taxon>Clostridia</taxon>
        <taxon>Lachnospirales</taxon>
        <taxon>Lachnospiraceae</taxon>
        <taxon>Cuneatibacter</taxon>
    </lineage>
</organism>
<keyword evidence="1" id="KW-0813">Transport</keyword>
<comment type="caution">
    <text evidence="5">The sequence shown here is derived from an EMBL/GenBank/DDBJ whole genome shotgun (WGS) entry which is preliminary data.</text>
</comment>
<evidence type="ECO:0000313" key="6">
    <source>
        <dbReference type="Proteomes" id="UP000292927"/>
    </source>
</evidence>
<evidence type="ECO:0000313" key="5">
    <source>
        <dbReference type="EMBL" id="RZT00622.1"/>
    </source>
</evidence>
<dbReference type="InterPro" id="IPR003593">
    <property type="entry name" value="AAA+_ATPase"/>
</dbReference>
<gene>
    <name evidence="5" type="ORF">EV209_1946</name>
</gene>
<accession>A0A4Q7PJ09</accession>
<dbReference type="Pfam" id="PF00005">
    <property type="entry name" value="ABC_tran"/>
    <property type="match status" value="1"/>
</dbReference>
<dbReference type="OrthoDB" id="9804819at2"/>
<evidence type="ECO:0000259" key="4">
    <source>
        <dbReference type="PROSITE" id="PS50893"/>
    </source>
</evidence>
<evidence type="ECO:0000256" key="3">
    <source>
        <dbReference type="ARBA" id="ARBA00022840"/>
    </source>
</evidence>
<proteinExistence type="predicted"/>
<dbReference type="GO" id="GO:0005524">
    <property type="term" value="F:ATP binding"/>
    <property type="evidence" value="ECO:0007669"/>
    <property type="project" value="UniProtKB-KW"/>
</dbReference>
<keyword evidence="3 5" id="KW-0067">ATP-binding</keyword>
<feature type="domain" description="ABC transporter" evidence="4">
    <location>
        <begin position="5"/>
        <end position="228"/>
    </location>
</feature>
<keyword evidence="6" id="KW-1185">Reference proteome</keyword>